<accession>A0A2N5CB95</accession>
<dbReference type="GO" id="GO:0042910">
    <property type="term" value="F:xenobiotic transmembrane transporter activity"/>
    <property type="evidence" value="ECO:0007669"/>
    <property type="project" value="InterPro"/>
</dbReference>
<feature type="transmembrane region" description="Helical" evidence="2">
    <location>
        <begin position="327"/>
        <end position="350"/>
    </location>
</feature>
<feature type="transmembrane region" description="Helical" evidence="2">
    <location>
        <begin position="424"/>
        <end position="447"/>
    </location>
</feature>
<protein>
    <submittedName>
        <fullName evidence="3">MATE family efflux transporter</fullName>
    </submittedName>
</protein>
<dbReference type="PANTHER" id="PTHR43298:SF2">
    <property type="entry name" value="FMN_FAD EXPORTER YEEO-RELATED"/>
    <property type="match status" value="1"/>
</dbReference>
<evidence type="ECO:0000256" key="1">
    <source>
        <dbReference type="ARBA" id="ARBA00022448"/>
    </source>
</evidence>
<feature type="transmembrane region" description="Helical" evidence="2">
    <location>
        <begin position="170"/>
        <end position="193"/>
    </location>
</feature>
<dbReference type="Proteomes" id="UP000234341">
    <property type="component" value="Unassembled WGS sequence"/>
</dbReference>
<proteinExistence type="predicted"/>
<dbReference type="EMBL" id="PJRP01000007">
    <property type="protein sequence ID" value="PLP99497.1"/>
    <property type="molecule type" value="Genomic_DNA"/>
</dbReference>
<keyword evidence="2" id="KW-0812">Transmembrane</keyword>
<feature type="transmembrane region" description="Helical" evidence="2">
    <location>
        <begin position="394"/>
        <end position="418"/>
    </location>
</feature>
<evidence type="ECO:0000313" key="4">
    <source>
        <dbReference type="Proteomes" id="UP000234341"/>
    </source>
</evidence>
<sequence length="468" mass="48681">MIRLPPQYRNLIALSAPITGIQLAQIALTTVDLMMMAPLGMDALAAGGLAMLLYNQCRTMCVGLVTGLGNLVAASIGRGESRILDGVPDAPIQEEIRDLVRSALFLGTLAALISGSLLAASGYGLAFLGQDAAVIALARPTMIALAPGLLPMVWLNVLRQFAVGMRRPGSLLGVTVASVAVNALLNAVFIHGWLGMPRLGLTGVALSTTLVQAWTFTVYFRAVNRDEAFNNFLSIAVWRAQRGTVLKLARMGTPISLTYGLEAAVMSLASVLMGNCGPALLAASNVVNQLTKVVYQLNVGLSHGSSILVSRAIGQGQSGEIRGIARAALVTCSVPMAIIGLAYLLFPSIVLSPFLAGTHADAAVFAAASTLLWFGVVNQFLSGFQNIFVGLLRGLGNTAAGLTSTLIGHGAIGLPAMILCSSGLGLGGAGVWLGICTSFGATSVLLWRRFSTELRQLSHNCRTLGSVP</sequence>
<dbReference type="Pfam" id="PF01554">
    <property type="entry name" value="MatE"/>
    <property type="match status" value="2"/>
</dbReference>
<dbReference type="AlphaFoldDB" id="A0A2N5CB95"/>
<comment type="caution">
    <text evidence="3">The sequence shown here is derived from an EMBL/GenBank/DDBJ whole genome shotgun (WGS) entry which is preliminary data.</text>
</comment>
<dbReference type="GO" id="GO:0015297">
    <property type="term" value="F:antiporter activity"/>
    <property type="evidence" value="ECO:0007669"/>
    <property type="project" value="InterPro"/>
</dbReference>
<reference evidence="3 4" key="1">
    <citation type="submission" date="2017-12" db="EMBL/GenBank/DDBJ databases">
        <title>Genome sequence of the active heterotrophic nitrifier-denitrifier, Cupriavidus pauculus UM1.</title>
        <authorList>
            <person name="Putonti C."/>
            <person name="Castignetti D."/>
        </authorList>
    </citation>
    <scope>NUCLEOTIDE SEQUENCE [LARGE SCALE GENOMIC DNA]</scope>
    <source>
        <strain evidence="3 4">UM1</strain>
    </source>
</reference>
<feature type="transmembrane region" description="Helical" evidence="2">
    <location>
        <begin position="34"/>
        <end position="54"/>
    </location>
</feature>
<dbReference type="PANTHER" id="PTHR43298">
    <property type="entry name" value="MULTIDRUG RESISTANCE PROTEIN NORM-RELATED"/>
    <property type="match status" value="1"/>
</dbReference>
<organism evidence="3 4">
    <name type="scientific">Cupriavidus pauculus</name>
    <dbReference type="NCBI Taxonomy" id="82633"/>
    <lineage>
        <taxon>Bacteria</taxon>
        <taxon>Pseudomonadati</taxon>
        <taxon>Pseudomonadota</taxon>
        <taxon>Betaproteobacteria</taxon>
        <taxon>Burkholderiales</taxon>
        <taxon>Burkholderiaceae</taxon>
        <taxon>Cupriavidus</taxon>
    </lineage>
</organism>
<name>A0A2N5CB95_9BURK</name>
<feature type="transmembrane region" description="Helical" evidence="2">
    <location>
        <begin position="12"/>
        <end position="28"/>
    </location>
</feature>
<evidence type="ECO:0000256" key="2">
    <source>
        <dbReference type="SAM" id="Phobius"/>
    </source>
</evidence>
<feature type="transmembrane region" description="Helical" evidence="2">
    <location>
        <begin position="132"/>
        <end position="158"/>
    </location>
</feature>
<feature type="transmembrane region" description="Helical" evidence="2">
    <location>
        <begin position="103"/>
        <end position="126"/>
    </location>
</feature>
<dbReference type="InterPro" id="IPR002528">
    <property type="entry name" value="MATE_fam"/>
</dbReference>
<feature type="transmembrane region" description="Helical" evidence="2">
    <location>
        <begin position="199"/>
        <end position="220"/>
    </location>
</feature>
<gene>
    <name evidence="3" type="ORF">CYJ10_16945</name>
</gene>
<evidence type="ECO:0000313" key="3">
    <source>
        <dbReference type="EMBL" id="PLP99497.1"/>
    </source>
</evidence>
<keyword evidence="1" id="KW-0813">Transport</keyword>
<keyword evidence="2" id="KW-1133">Transmembrane helix</keyword>
<feature type="transmembrane region" description="Helical" evidence="2">
    <location>
        <begin position="362"/>
        <end position="382"/>
    </location>
</feature>
<dbReference type="OrthoDB" id="9780160at2"/>
<dbReference type="GO" id="GO:0005886">
    <property type="term" value="C:plasma membrane"/>
    <property type="evidence" value="ECO:0007669"/>
    <property type="project" value="TreeGrafter"/>
</dbReference>
<dbReference type="InterPro" id="IPR050222">
    <property type="entry name" value="MATE_MdtK"/>
</dbReference>
<keyword evidence="2" id="KW-0472">Membrane</keyword>